<sequence>MSFEVTARDLSDLFQLSSKVVNSCRQSCGEQEPLTREVASLYIVVSQLQDEAEKPNSSLYWQDDVSRDDLDSTIYGCRKLLKALDHVLAKEASSRRRGSARKGLYRKKIQFNNGEVWSMSDVMGGLSTHKAALSLNLRLLTPSSRGSVEWPLGKKFPGMQQSLHWMMAKISSSHDGSNVSSSYSDDEKTIWKEIRRGLVREGWARRDIKKHRKAIKEYVKNVGWSDTFDDTPPSSNPSLHREPQEHYPRHPYTPESLPQENFSQDSLPQQNYPPPPPPPPPNFIPQHFSPQQFPQQGYPPPPPPSNFPPQHFPQQYLPQQNFSQPMFHEQNFSQQDFPQHSYPPPPPPPPPANFPPEHEAAPQQIFVIRSGPQQTREGESRGYEQSEPIPSPQYMPPSVSDDHQQFDEKSEFDQPPQPASQFSVRPCDLSGTFLQCTEKDTWNDMMESLVTTLIDTNKSLYFNCSICKKLITTAQARLDRSQNWCRNCFHAIVYNVLYYPLAPPEWCKLRPISQKRMQDIATPKMKGLWVSHYEELRAMRGRPAGGMLVASLEEPPLLLYRNPAVKDEISGRTFRTGYFEITYFEEPFSSFVARRK</sequence>
<feature type="compositionally biased region" description="Pro residues" evidence="1">
    <location>
        <begin position="271"/>
        <end position="283"/>
    </location>
</feature>
<feature type="region of interest" description="Disordered" evidence="1">
    <location>
        <begin position="224"/>
        <end position="316"/>
    </location>
</feature>
<feature type="compositionally biased region" description="Polar residues" evidence="1">
    <location>
        <begin position="256"/>
        <end position="270"/>
    </location>
</feature>
<dbReference type="AlphaFoldDB" id="A0A2J6QVS2"/>
<accession>A0A2J6QVS2</accession>
<feature type="region of interest" description="Disordered" evidence="1">
    <location>
        <begin position="334"/>
        <end position="358"/>
    </location>
</feature>
<feature type="compositionally biased region" description="Pro residues" evidence="1">
    <location>
        <begin position="341"/>
        <end position="354"/>
    </location>
</feature>
<proteinExistence type="predicted"/>
<dbReference type="EMBL" id="KZ613967">
    <property type="protein sequence ID" value="PMD30368.1"/>
    <property type="molecule type" value="Genomic_DNA"/>
</dbReference>
<keyword evidence="3" id="KW-1185">Reference proteome</keyword>
<evidence type="ECO:0000313" key="2">
    <source>
        <dbReference type="EMBL" id="PMD30368.1"/>
    </source>
</evidence>
<feature type="compositionally biased region" description="Low complexity" evidence="1">
    <location>
        <begin position="284"/>
        <end position="296"/>
    </location>
</feature>
<evidence type="ECO:0000256" key="1">
    <source>
        <dbReference type="SAM" id="MobiDB-lite"/>
    </source>
</evidence>
<organism evidence="2 3">
    <name type="scientific">Hyaloscypha variabilis (strain UAMH 11265 / GT02V1 / F)</name>
    <name type="common">Meliniomyces variabilis</name>
    <dbReference type="NCBI Taxonomy" id="1149755"/>
    <lineage>
        <taxon>Eukaryota</taxon>
        <taxon>Fungi</taxon>
        <taxon>Dikarya</taxon>
        <taxon>Ascomycota</taxon>
        <taxon>Pezizomycotina</taxon>
        <taxon>Leotiomycetes</taxon>
        <taxon>Helotiales</taxon>
        <taxon>Hyaloscyphaceae</taxon>
        <taxon>Hyaloscypha</taxon>
        <taxon>Hyaloscypha variabilis</taxon>
    </lineage>
</organism>
<gene>
    <name evidence="2" type="ORF">L207DRAFT_592495</name>
</gene>
<dbReference type="Proteomes" id="UP000235786">
    <property type="component" value="Unassembled WGS sequence"/>
</dbReference>
<feature type="compositionally biased region" description="Basic and acidic residues" evidence="1">
    <location>
        <begin position="400"/>
        <end position="412"/>
    </location>
</feature>
<protein>
    <submittedName>
        <fullName evidence="2">Uncharacterized protein</fullName>
    </submittedName>
</protein>
<reference evidence="2 3" key="1">
    <citation type="submission" date="2016-04" db="EMBL/GenBank/DDBJ databases">
        <title>A degradative enzymes factory behind the ericoid mycorrhizal symbiosis.</title>
        <authorList>
            <consortium name="DOE Joint Genome Institute"/>
            <person name="Martino E."/>
            <person name="Morin E."/>
            <person name="Grelet G."/>
            <person name="Kuo A."/>
            <person name="Kohler A."/>
            <person name="Daghino S."/>
            <person name="Barry K."/>
            <person name="Choi C."/>
            <person name="Cichocki N."/>
            <person name="Clum A."/>
            <person name="Copeland A."/>
            <person name="Hainaut M."/>
            <person name="Haridas S."/>
            <person name="Labutti K."/>
            <person name="Lindquist E."/>
            <person name="Lipzen A."/>
            <person name="Khouja H.-R."/>
            <person name="Murat C."/>
            <person name="Ohm R."/>
            <person name="Olson A."/>
            <person name="Spatafora J."/>
            <person name="Veneault-Fourrey C."/>
            <person name="Henrissat B."/>
            <person name="Grigoriev I."/>
            <person name="Martin F."/>
            <person name="Perotto S."/>
        </authorList>
    </citation>
    <scope>NUCLEOTIDE SEQUENCE [LARGE SCALE GENOMIC DNA]</scope>
    <source>
        <strain evidence="2 3">F</strain>
    </source>
</reference>
<feature type="compositionally biased region" description="Pro residues" evidence="1">
    <location>
        <begin position="297"/>
        <end position="311"/>
    </location>
</feature>
<dbReference type="OrthoDB" id="3547169at2759"/>
<feature type="region of interest" description="Disordered" evidence="1">
    <location>
        <begin position="372"/>
        <end position="423"/>
    </location>
</feature>
<name>A0A2J6QVS2_HYAVF</name>
<evidence type="ECO:0000313" key="3">
    <source>
        <dbReference type="Proteomes" id="UP000235786"/>
    </source>
</evidence>
<feature type="compositionally biased region" description="Basic and acidic residues" evidence="1">
    <location>
        <begin position="239"/>
        <end position="248"/>
    </location>
</feature>